<protein>
    <recommendedName>
        <fullName evidence="2">peptidylprolyl isomerase</fullName>
        <ecNumber evidence="2">5.2.1.8</ecNumber>
    </recommendedName>
</protein>
<keyword evidence="8" id="KW-1185">Reference proteome</keyword>
<feature type="region of interest" description="Disordered" evidence="6">
    <location>
        <begin position="545"/>
        <end position="573"/>
    </location>
</feature>
<evidence type="ECO:0000256" key="5">
    <source>
        <dbReference type="SAM" id="Coils"/>
    </source>
</evidence>
<sequence>MTSVGLDLGAGTTRLALLDRIKPMPTVVLNELSNESTATSVYYNYSQGEKRGYGETASSKQVTKVKETITDLATWLYQCDHQENIRQESRVLGEEMFSAAQVTAYFIKCMLRLSEAAAVHPVCIAVPTVTGRESVVTLKQAALVAGVEEGRLTICRSEEAAAVYLHHLQYNTLPEGPAEGSEEEEAFSWVVVLDIGQSCSTGVVLKLNKKKIIKVSTHALNMGSHYIDVSLCGYVYEELEKQLRAAGHAEAAESMKGDVKLLRKVLRECKKVKEILSTTDETKAVFEGIAGGEIDLTLNISKAKCEALIQPFITALEEMFLKLAGALPERGDGVQENTIDSLVRIEAIGGGWRTPAVSQLIQSVFRVGRVGVSLDANLAVAEGAAILVEVLQPTSEGRHPVHEVELVQFVAADPDSDVRRPLSEADMREVASLRQVEEELTSRDEKIQERLNAVNELDSFVLQHLQHLDEAFTKHIKGDADREKRFEETKSFLLSLDEYLREDCEGNETAAIQEKKTQAEAHVRATLPELEQYFESIQQAMKAQEAQLQKLSEEAAKENEENGDNNNNMLDSLKSDPQRLKMAQKRREQGATLFKEDCFAEAQKRFVQALAILGEVYDTQNEENKKTKHDISLSCHLNIASCSYKLGIYKNCISNATAALDLSPQHPKALFRRGQARVMLKEYKEALQDLQTASQLLNGADAAVEAELQKCKTLLEKEKEREKKMFSKMFQ</sequence>
<dbReference type="Gene3D" id="1.25.40.10">
    <property type="entry name" value="Tetratricopeptide repeat domain"/>
    <property type="match status" value="1"/>
</dbReference>
<dbReference type="InterPro" id="IPR019734">
    <property type="entry name" value="TPR_rpt"/>
</dbReference>
<gene>
    <name evidence="7" type="ORF">ADEAN_000599700</name>
</gene>
<dbReference type="EC" id="5.2.1.8" evidence="2"/>
<reference evidence="7 8" key="1">
    <citation type="submission" date="2020-08" db="EMBL/GenBank/DDBJ databases">
        <authorList>
            <person name="Newling K."/>
            <person name="Davey J."/>
            <person name="Forrester S."/>
        </authorList>
    </citation>
    <scope>NUCLEOTIDE SEQUENCE [LARGE SCALE GENOMIC DNA]</scope>
    <source>
        <strain evidence="8">Crithidia deanei Carvalho (ATCC PRA-265)</strain>
    </source>
</reference>
<comment type="catalytic activity">
    <reaction evidence="1">
        <text>[protein]-peptidylproline (omega=180) = [protein]-peptidylproline (omega=0)</text>
        <dbReference type="Rhea" id="RHEA:16237"/>
        <dbReference type="Rhea" id="RHEA-COMP:10747"/>
        <dbReference type="Rhea" id="RHEA-COMP:10748"/>
        <dbReference type="ChEBI" id="CHEBI:83833"/>
        <dbReference type="ChEBI" id="CHEBI:83834"/>
        <dbReference type="EC" id="5.2.1.8"/>
    </reaction>
</comment>
<dbReference type="Gene3D" id="3.90.640.10">
    <property type="entry name" value="Actin, Chain A, domain 4"/>
    <property type="match status" value="1"/>
</dbReference>
<dbReference type="InterPro" id="IPR043129">
    <property type="entry name" value="ATPase_NBD"/>
</dbReference>
<organism evidence="7 8">
    <name type="scientific">Angomonas deanei</name>
    <dbReference type="NCBI Taxonomy" id="59799"/>
    <lineage>
        <taxon>Eukaryota</taxon>
        <taxon>Discoba</taxon>
        <taxon>Euglenozoa</taxon>
        <taxon>Kinetoplastea</taxon>
        <taxon>Metakinetoplastina</taxon>
        <taxon>Trypanosomatida</taxon>
        <taxon>Trypanosomatidae</taxon>
        <taxon>Strigomonadinae</taxon>
        <taxon>Angomonas</taxon>
    </lineage>
</organism>
<evidence type="ECO:0000256" key="6">
    <source>
        <dbReference type="SAM" id="MobiDB-lite"/>
    </source>
</evidence>
<feature type="coiled-coil region" evidence="5">
    <location>
        <begin position="673"/>
        <end position="700"/>
    </location>
</feature>
<dbReference type="SUPFAM" id="SSF48452">
    <property type="entry name" value="TPR-like"/>
    <property type="match status" value="1"/>
</dbReference>
<dbReference type="Gene3D" id="3.30.30.30">
    <property type="match status" value="1"/>
</dbReference>
<dbReference type="InterPro" id="IPR011990">
    <property type="entry name" value="TPR-like_helical_dom_sf"/>
</dbReference>
<dbReference type="GO" id="GO:0003755">
    <property type="term" value="F:peptidyl-prolyl cis-trans isomerase activity"/>
    <property type="evidence" value="ECO:0007669"/>
    <property type="project" value="UniProtKB-EC"/>
</dbReference>
<proteinExistence type="predicted"/>
<keyword evidence="4" id="KW-0413">Isomerase</keyword>
<evidence type="ECO:0000313" key="8">
    <source>
        <dbReference type="Proteomes" id="UP000515908"/>
    </source>
</evidence>
<dbReference type="EMBL" id="LR877155">
    <property type="protein sequence ID" value="CAD2218508.1"/>
    <property type="molecule type" value="Genomic_DNA"/>
</dbReference>
<keyword evidence="5" id="KW-0175">Coiled coil</keyword>
<evidence type="ECO:0000256" key="4">
    <source>
        <dbReference type="ARBA" id="ARBA00023235"/>
    </source>
</evidence>
<evidence type="ECO:0000256" key="1">
    <source>
        <dbReference type="ARBA" id="ARBA00000971"/>
    </source>
</evidence>
<evidence type="ECO:0000313" key="7">
    <source>
        <dbReference type="EMBL" id="CAD2218508.1"/>
    </source>
</evidence>
<dbReference type="AlphaFoldDB" id="A0A7G2CF19"/>
<dbReference type="PANTHER" id="PTHR46512:SF9">
    <property type="entry name" value="PEPTIDYLPROLYL ISOMERASE"/>
    <property type="match status" value="1"/>
</dbReference>
<dbReference type="InterPro" id="IPR050754">
    <property type="entry name" value="FKBP4/5/8-like"/>
</dbReference>
<dbReference type="Proteomes" id="UP000515908">
    <property type="component" value="Chromosome 11"/>
</dbReference>
<dbReference type="SUPFAM" id="SSF53067">
    <property type="entry name" value="Actin-like ATPase domain"/>
    <property type="match status" value="2"/>
</dbReference>
<dbReference type="PANTHER" id="PTHR46512">
    <property type="entry name" value="PEPTIDYLPROLYL ISOMERASE"/>
    <property type="match status" value="1"/>
</dbReference>
<evidence type="ECO:0000256" key="2">
    <source>
        <dbReference type="ARBA" id="ARBA00013194"/>
    </source>
</evidence>
<keyword evidence="3" id="KW-0697">Rotamase</keyword>
<evidence type="ECO:0000256" key="3">
    <source>
        <dbReference type="ARBA" id="ARBA00023110"/>
    </source>
</evidence>
<dbReference type="FunFam" id="1.25.40.10:FF:000052">
    <property type="entry name" value="Aryl-hydrocarbon-interacting protein-like 1"/>
    <property type="match status" value="1"/>
</dbReference>
<name>A0A7G2CF19_9TRYP</name>
<dbReference type="Gene3D" id="3.30.420.40">
    <property type="match status" value="2"/>
</dbReference>
<feature type="compositionally biased region" description="Basic and acidic residues" evidence="6">
    <location>
        <begin position="551"/>
        <end position="560"/>
    </location>
</feature>
<dbReference type="SMART" id="SM00028">
    <property type="entry name" value="TPR"/>
    <property type="match status" value="3"/>
</dbReference>
<accession>A0A7G2CF19</accession>
<dbReference type="VEuPathDB" id="TriTrypDB:ADEAN_000599700"/>